<dbReference type="Proteomes" id="UP000602004">
    <property type="component" value="Unassembled WGS sequence"/>
</dbReference>
<accession>A0ABQ1LAC4</accession>
<evidence type="ECO:0000313" key="6">
    <source>
        <dbReference type="EMBL" id="GGC21190.1"/>
    </source>
</evidence>
<dbReference type="Pfam" id="PF00355">
    <property type="entry name" value="Rieske"/>
    <property type="match status" value="1"/>
</dbReference>
<keyword evidence="7" id="KW-1185">Reference proteome</keyword>
<evidence type="ECO:0000256" key="3">
    <source>
        <dbReference type="ARBA" id="ARBA00023004"/>
    </source>
</evidence>
<keyword evidence="1" id="KW-0001">2Fe-2S</keyword>
<keyword evidence="4" id="KW-0411">Iron-sulfur</keyword>
<protein>
    <submittedName>
        <fullName evidence="6">(2Fe-2S)-binding protein</fullName>
    </submittedName>
</protein>
<dbReference type="EMBL" id="BMHL01000001">
    <property type="protein sequence ID" value="GGC21190.1"/>
    <property type="molecule type" value="Genomic_DNA"/>
</dbReference>
<proteinExistence type="predicted"/>
<sequence>MSVAALSIRLARFDELDDPGSRGFDHAGQGRDTLLLVRRNGEVFAYLDACPHYGNTPMAWRKDAYLNGDGTRIVCHAHGAQFDIATGECLVGPCMGQRLMRLDTTVSEDGDVSVFVPLAFASRRGGSEGEGEDEDET</sequence>
<name>A0ABQ1LAC4_9BURK</name>
<evidence type="ECO:0000313" key="7">
    <source>
        <dbReference type="Proteomes" id="UP000602004"/>
    </source>
</evidence>
<evidence type="ECO:0000256" key="2">
    <source>
        <dbReference type="ARBA" id="ARBA00022723"/>
    </source>
</evidence>
<evidence type="ECO:0000256" key="4">
    <source>
        <dbReference type="ARBA" id="ARBA00023014"/>
    </source>
</evidence>
<dbReference type="RefSeq" id="WP_115780495.1">
    <property type="nucleotide sequence ID" value="NZ_BMHL01000001.1"/>
</dbReference>
<dbReference type="SUPFAM" id="SSF50022">
    <property type="entry name" value="ISP domain"/>
    <property type="match status" value="1"/>
</dbReference>
<dbReference type="PANTHER" id="PTHR40261:SF1">
    <property type="entry name" value="RIESKE DOMAIN-CONTAINING PROTEIN"/>
    <property type="match status" value="1"/>
</dbReference>
<gene>
    <name evidence="6" type="ORF">GCM10011400_04380</name>
</gene>
<feature type="domain" description="Rieske" evidence="5">
    <location>
        <begin position="8"/>
        <end position="114"/>
    </location>
</feature>
<dbReference type="InterPro" id="IPR036922">
    <property type="entry name" value="Rieske_2Fe-2S_sf"/>
</dbReference>
<dbReference type="Gene3D" id="2.102.10.10">
    <property type="entry name" value="Rieske [2Fe-2S] iron-sulphur domain"/>
    <property type="match status" value="1"/>
</dbReference>
<organism evidence="6 7">
    <name type="scientific">Paraburkholderia caffeinilytica</name>
    <dbReference type="NCBI Taxonomy" id="1761016"/>
    <lineage>
        <taxon>Bacteria</taxon>
        <taxon>Pseudomonadati</taxon>
        <taxon>Pseudomonadota</taxon>
        <taxon>Betaproteobacteria</taxon>
        <taxon>Burkholderiales</taxon>
        <taxon>Burkholderiaceae</taxon>
        <taxon>Paraburkholderia</taxon>
    </lineage>
</organism>
<keyword evidence="3" id="KW-0408">Iron</keyword>
<evidence type="ECO:0000256" key="1">
    <source>
        <dbReference type="ARBA" id="ARBA00022714"/>
    </source>
</evidence>
<reference evidence="7" key="1">
    <citation type="journal article" date="2019" name="Int. J. Syst. Evol. Microbiol.">
        <title>The Global Catalogue of Microorganisms (GCM) 10K type strain sequencing project: providing services to taxonomists for standard genome sequencing and annotation.</title>
        <authorList>
            <consortium name="The Broad Institute Genomics Platform"/>
            <consortium name="The Broad Institute Genome Sequencing Center for Infectious Disease"/>
            <person name="Wu L."/>
            <person name="Ma J."/>
        </authorList>
    </citation>
    <scope>NUCLEOTIDE SEQUENCE [LARGE SCALE GENOMIC DNA]</scope>
    <source>
        <strain evidence="7">CGMCC 1.15103</strain>
    </source>
</reference>
<comment type="caution">
    <text evidence="6">The sequence shown here is derived from an EMBL/GenBank/DDBJ whole genome shotgun (WGS) entry which is preliminary data.</text>
</comment>
<dbReference type="PANTHER" id="PTHR40261">
    <property type="match status" value="1"/>
</dbReference>
<evidence type="ECO:0000259" key="5">
    <source>
        <dbReference type="PROSITE" id="PS51296"/>
    </source>
</evidence>
<dbReference type="InterPro" id="IPR017941">
    <property type="entry name" value="Rieske_2Fe-2S"/>
</dbReference>
<dbReference type="PROSITE" id="PS51296">
    <property type="entry name" value="RIESKE"/>
    <property type="match status" value="1"/>
</dbReference>
<dbReference type="CDD" id="cd03467">
    <property type="entry name" value="Rieske"/>
    <property type="match status" value="1"/>
</dbReference>
<keyword evidence="2" id="KW-0479">Metal-binding</keyword>